<dbReference type="InterPro" id="IPR002816">
    <property type="entry name" value="TraB/PrgY/GumN_fam"/>
</dbReference>
<name>A0ABW2YM94_9GAMM</name>
<evidence type="ECO:0000256" key="1">
    <source>
        <dbReference type="SAM" id="SignalP"/>
    </source>
</evidence>
<comment type="caution">
    <text evidence="2">The sequence shown here is derived from an EMBL/GenBank/DDBJ whole genome shotgun (WGS) entry which is preliminary data.</text>
</comment>
<feature type="chain" id="PRO_5046872547" evidence="1">
    <location>
        <begin position="23"/>
        <end position="359"/>
    </location>
</feature>
<reference evidence="3" key="1">
    <citation type="journal article" date="2019" name="Int. J. Syst. Evol. Microbiol.">
        <title>The Global Catalogue of Microorganisms (GCM) 10K type strain sequencing project: providing services to taxonomists for standard genome sequencing and annotation.</title>
        <authorList>
            <consortium name="The Broad Institute Genomics Platform"/>
            <consortium name="The Broad Institute Genome Sequencing Center for Infectious Disease"/>
            <person name="Wu L."/>
            <person name="Ma J."/>
        </authorList>
    </citation>
    <scope>NUCLEOTIDE SEQUENCE [LARGE SCALE GENOMIC DNA]</scope>
    <source>
        <strain evidence="3">CCUG 55491</strain>
    </source>
</reference>
<sequence>MRTLLSISLALLPPLLPVLAHAAQPAAARVELAAGPASRASGPAATATAPADGRIVDADVVLVSGQQSGPGLWQVSKAGHVLWILGTVAPVPKKMEWYSPQAESVLARAQEIIGPPHIEMTMGAGSMFKAAFAMPTLLRARKNPDGKTLRDVLPAELYARWSALKPTYLGSDKDVEQWRPIFAASALYGAALKRAGLQSGTGTSARLRALTDKYETKYTSTGVKGEIKDPKRLAKSFAGAEVDDIACFRSVLDQLELDVANAAQRANAWAQGDMPELRRLFRAGDARSCFEAIAQTEAARSLGMGDGTARAEAQWLRAVDAALASNHTSFATLPVSQLLQPNGLLAQLQAKGYAVVAPE</sequence>
<organism evidence="2 3">
    <name type="scientific">Lysobacter koreensis</name>
    <dbReference type="NCBI Taxonomy" id="266122"/>
    <lineage>
        <taxon>Bacteria</taxon>
        <taxon>Pseudomonadati</taxon>
        <taxon>Pseudomonadota</taxon>
        <taxon>Gammaproteobacteria</taxon>
        <taxon>Lysobacterales</taxon>
        <taxon>Lysobacteraceae</taxon>
        <taxon>Lysobacter</taxon>
    </lineage>
</organism>
<gene>
    <name evidence="2" type="ORF">ACFQZQ_09325</name>
</gene>
<feature type="signal peptide" evidence="1">
    <location>
        <begin position="1"/>
        <end position="22"/>
    </location>
</feature>
<keyword evidence="1" id="KW-0732">Signal</keyword>
<protein>
    <submittedName>
        <fullName evidence="2">TraB/GumN family protein</fullName>
    </submittedName>
</protein>
<keyword evidence="3" id="KW-1185">Reference proteome</keyword>
<evidence type="ECO:0000313" key="3">
    <source>
        <dbReference type="Proteomes" id="UP001597090"/>
    </source>
</evidence>
<accession>A0ABW2YM94</accession>
<dbReference type="RefSeq" id="WP_386812472.1">
    <property type="nucleotide sequence ID" value="NZ_JBHTIH010000003.1"/>
</dbReference>
<dbReference type="EMBL" id="JBHTIH010000003">
    <property type="protein sequence ID" value="MFD0739478.1"/>
    <property type="molecule type" value="Genomic_DNA"/>
</dbReference>
<dbReference type="CDD" id="cd14788">
    <property type="entry name" value="GumN"/>
    <property type="match status" value="1"/>
</dbReference>
<proteinExistence type="predicted"/>
<dbReference type="Proteomes" id="UP001597090">
    <property type="component" value="Unassembled WGS sequence"/>
</dbReference>
<evidence type="ECO:0000313" key="2">
    <source>
        <dbReference type="EMBL" id="MFD0739478.1"/>
    </source>
</evidence>
<dbReference type="Pfam" id="PF01963">
    <property type="entry name" value="TraB_PrgY_gumN"/>
    <property type="match status" value="1"/>
</dbReference>